<name>A0A973W2T0_9BRAD</name>
<proteinExistence type="predicted"/>
<dbReference type="AlphaFoldDB" id="A0A973W2T0"/>
<dbReference type="EMBL" id="JAAOLE020000001">
    <property type="protein sequence ID" value="NVI46367.1"/>
    <property type="molecule type" value="Genomic_DNA"/>
</dbReference>
<dbReference type="RefSeq" id="WP_166205692.1">
    <property type="nucleotide sequence ID" value="NZ_CP088285.1"/>
</dbReference>
<comment type="caution">
    <text evidence="1">The sequence shown here is derived from an EMBL/GenBank/DDBJ whole genome shotgun (WGS) entry which is preliminary data.</text>
</comment>
<evidence type="ECO:0000313" key="1">
    <source>
        <dbReference type="EMBL" id="NVI46367.1"/>
    </source>
</evidence>
<sequence>MGNAVTINSTITTHRLIPPANGRKVTVNGRTFDPAGGVQDVPEFDSAGLQANGWMLLAPSGPTTARPTSALGTHPLLIGFRFYDTTINHLVIWDGKNWKNETGATA</sequence>
<accession>A0A973W2T0</accession>
<reference evidence="1" key="1">
    <citation type="submission" date="2020-06" db="EMBL/GenBank/DDBJ databases">
        <title>Whole Genome Sequence of Bradyrhizobium sp. Strain 1S1.</title>
        <authorList>
            <person name="Bromfield E.S.P."/>
            <person name="Cloutier S."/>
        </authorList>
    </citation>
    <scope>NUCLEOTIDE SEQUENCE [LARGE SCALE GENOMIC DNA]</scope>
    <source>
        <strain evidence="1">1S1</strain>
    </source>
</reference>
<gene>
    <name evidence="1" type="ORF">HAP48_026090</name>
</gene>
<organism evidence="1">
    <name type="scientific">Bradyrhizobium septentrionale</name>
    <dbReference type="NCBI Taxonomy" id="1404411"/>
    <lineage>
        <taxon>Bacteria</taxon>
        <taxon>Pseudomonadati</taxon>
        <taxon>Pseudomonadota</taxon>
        <taxon>Alphaproteobacteria</taxon>
        <taxon>Hyphomicrobiales</taxon>
        <taxon>Nitrobacteraceae</taxon>
        <taxon>Bradyrhizobium</taxon>
    </lineage>
</organism>
<protein>
    <submittedName>
        <fullName evidence="1">Uncharacterized protein</fullName>
    </submittedName>
</protein>